<dbReference type="PROSITE" id="PS51050">
    <property type="entry name" value="ZF_CW"/>
    <property type="match status" value="1"/>
</dbReference>
<feature type="compositionally biased region" description="Basic and acidic residues" evidence="6">
    <location>
        <begin position="1289"/>
        <end position="1306"/>
    </location>
</feature>
<accession>A0A445E8X6</accession>
<dbReference type="GO" id="GO:0008270">
    <property type="term" value="F:zinc ion binding"/>
    <property type="evidence" value="ECO:0007669"/>
    <property type="project" value="UniProtKB-KW"/>
</dbReference>
<dbReference type="InterPro" id="IPR032675">
    <property type="entry name" value="LRR_dom_sf"/>
</dbReference>
<dbReference type="GO" id="GO:0043531">
    <property type="term" value="F:ADP binding"/>
    <property type="evidence" value="ECO:0007669"/>
    <property type="project" value="InterPro"/>
</dbReference>
<keyword evidence="5" id="KW-0862">Zinc</keyword>
<feature type="domain" description="CW-type" evidence="7">
    <location>
        <begin position="644"/>
        <end position="697"/>
    </location>
</feature>
<feature type="compositionally biased region" description="Basic and acidic residues" evidence="6">
    <location>
        <begin position="343"/>
        <end position="359"/>
    </location>
</feature>
<dbReference type="Proteomes" id="UP000289738">
    <property type="component" value="Chromosome A02"/>
</dbReference>
<feature type="region of interest" description="Disordered" evidence="6">
    <location>
        <begin position="735"/>
        <end position="1048"/>
    </location>
</feature>
<gene>
    <name evidence="8" type="ORF">Ahy_A02g005981</name>
</gene>
<proteinExistence type="predicted"/>
<feature type="compositionally biased region" description="Basic and acidic residues" evidence="6">
    <location>
        <begin position="1217"/>
        <end position="1234"/>
    </location>
</feature>
<dbReference type="Gene3D" id="3.30.40.100">
    <property type="match status" value="1"/>
</dbReference>
<organism evidence="8 9">
    <name type="scientific">Arachis hypogaea</name>
    <name type="common">Peanut</name>
    <dbReference type="NCBI Taxonomy" id="3818"/>
    <lineage>
        <taxon>Eukaryota</taxon>
        <taxon>Viridiplantae</taxon>
        <taxon>Streptophyta</taxon>
        <taxon>Embryophyta</taxon>
        <taxon>Tracheophyta</taxon>
        <taxon>Spermatophyta</taxon>
        <taxon>Magnoliopsida</taxon>
        <taxon>eudicotyledons</taxon>
        <taxon>Gunneridae</taxon>
        <taxon>Pentapetalae</taxon>
        <taxon>rosids</taxon>
        <taxon>fabids</taxon>
        <taxon>Fabales</taxon>
        <taxon>Fabaceae</taxon>
        <taxon>Papilionoideae</taxon>
        <taxon>50 kb inversion clade</taxon>
        <taxon>dalbergioids sensu lato</taxon>
        <taxon>Dalbergieae</taxon>
        <taxon>Pterocarpus clade</taxon>
        <taxon>Arachis</taxon>
    </lineage>
</organism>
<dbReference type="InterPro" id="IPR055414">
    <property type="entry name" value="LRR_R13L4/SHOC2-like"/>
</dbReference>
<dbReference type="PRINTS" id="PR00364">
    <property type="entry name" value="DISEASERSIST"/>
</dbReference>
<feature type="region of interest" description="Disordered" evidence="6">
    <location>
        <begin position="511"/>
        <end position="551"/>
    </location>
</feature>
<dbReference type="SUPFAM" id="SSF52540">
    <property type="entry name" value="P-loop containing nucleoside triphosphate hydrolases"/>
    <property type="match status" value="1"/>
</dbReference>
<dbReference type="InterPro" id="IPR011124">
    <property type="entry name" value="Znf_CW"/>
</dbReference>
<feature type="compositionally biased region" description="Basic and acidic residues" evidence="6">
    <location>
        <begin position="1142"/>
        <end position="1154"/>
    </location>
</feature>
<feature type="compositionally biased region" description="Basic and acidic residues" evidence="6">
    <location>
        <begin position="535"/>
        <end position="551"/>
    </location>
</feature>
<dbReference type="InterPro" id="IPR056789">
    <property type="entry name" value="LRR_R13L1-DRL21"/>
</dbReference>
<dbReference type="Pfam" id="PF25019">
    <property type="entry name" value="LRR_R13L1-DRL21"/>
    <property type="match status" value="2"/>
</dbReference>
<feature type="compositionally biased region" description="Basic and acidic residues" evidence="6">
    <location>
        <begin position="956"/>
        <end position="976"/>
    </location>
</feature>
<feature type="compositionally biased region" description="Polar residues" evidence="6">
    <location>
        <begin position="858"/>
        <end position="869"/>
    </location>
</feature>
<evidence type="ECO:0000256" key="1">
    <source>
        <dbReference type="ARBA" id="ARBA00022614"/>
    </source>
</evidence>
<dbReference type="Pfam" id="PF24756">
    <property type="entry name" value="THD_CWZF3-5-7"/>
    <property type="match status" value="1"/>
</dbReference>
<evidence type="ECO:0000256" key="6">
    <source>
        <dbReference type="SAM" id="MobiDB-lite"/>
    </source>
</evidence>
<feature type="compositionally biased region" description="Polar residues" evidence="6">
    <location>
        <begin position="987"/>
        <end position="996"/>
    </location>
</feature>
<keyword evidence="3" id="KW-0677">Repeat</keyword>
<feature type="compositionally biased region" description="Polar residues" evidence="6">
    <location>
        <begin position="778"/>
        <end position="789"/>
    </location>
</feature>
<dbReference type="PANTHER" id="PTHR46524">
    <property type="entry name" value="CW-TYPE ZINC FINGER"/>
    <property type="match status" value="1"/>
</dbReference>
<comment type="caution">
    <text evidence="8">The sequence shown here is derived from an EMBL/GenBank/DDBJ whole genome shotgun (WGS) entry which is preliminary data.</text>
</comment>
<feature type="compositionally biased region" description="Low complexity" evidence="6">
    <location>
        <begin position="1012"/>
        <end position="1022"/>
    </location>
</feature>
<dbReference type="EMBL" id="SDMP01000002">
    <property type="protein sequence ID" value="RYR71759.1"/>
    <property type="molecule type" value="Genomic_DNA"/>
</dbReference>
<dbReference type="Pfam" id="PF23598">
    <property type="entry name" value="LRR_14"/>
    <property type="match status" value="1"/>
</dbReference>
<evidence type="ECO:0000256" key="3">
    <source>
        <dbReference type="ARBA" id="ARBA00022737"/>
    </source>
</evidence>
<dbReference type="Gene3D" id="3.80.10.10">
    <property type="entry name" value="Ribonuclease Inhibitor"/>
    <property type="match status" value="3"/>
</dbReference>
<evidence type="ECO:0000256" key="4">
    <source>
        <dbReference type="ARBA" id="ARBA00022771"/>
    </source>
</evidence>
<reference evidence="8 9" key="1">
    <citation type="submission" date="2019-01" db="EMBL/GenBank/DDBJ databases">
        <title>Sequencing of cultivated peanut Arachis hypogaea provides insights into genome evolution and oil improvement.</title>
        <authorList>
            <person name="Chen X."/>
        </authorList>
    </citation>
    <scope>NUCLEOTIDE SEQUENCE [LARGE SCALE GENOMIC DNA]</scope>
    <source>
        <strain evidence="9">cv. Fuhuasheng</strain>
        <tissue evidence="8">Leaves</tissue>
    </source>
</reference>
<dbReference type="PANTHER" id="PTHR46524:SF7">
    <property type="entry name" value="CW-TYPE ZINC FINGER"/>
    <property type="match status" value="1"/>
</dbReference>
<dbReference type="InterPro" id="IPR027417">
    <property type="entry name" value="P-loop_NTPase"/>
</dbReference>
<dbReference type="SUPFAM" id="SSF52058">
    <property type="entry name" value="L domain-like"/>
    <property type="match status" value="2"/>
</dbReference>
<feature type="region of interest" description="Disordered" evidence="6">
    <location>
        <begin position="1207"/>
        <end position="1306"/>
    </location>
</feature>
<name>A0A445E8X6_ARAHY</name>
<dbReference type="InterPro" id="IPR056406">
    <property type="entry name" value="THD_CWZF3/5/7"/>
</dbReference>
<feature type="compositionally biased region" description="Basic residues" evidence="6">
    <location>
        <begin position="323"/>
        <end position="333"/>
    </location>
</feature>
<dbReference type="Pfam" id="PF07496">
    <property type="entry name" value="zf-CW"/>
    <property type="match status" value="1"/>
</dbReference>
<feature type="compositionally biased region" description="Basic and acidic residues" evidence="6">
    <location>
        <begin position="872"/>
        <end position="886"/>
    </location>
</feature>
<protein>
    <recommendedName>
        <fullName evidence="7">CW-type domain-containing protein</fullName>
    </recommendedName>
</protein>
<dbReference type="InterPro" id="IPR055300">
    <property type="entry name" value="CWZF3/5/7"/>
</dbReference>
<dbReference type="STRING" id="3818.A0A445E8X6"/>
<evidence type="ECO:0000259" key="7">
    <source>
        <dbReference type="PROSITE" id="PS51050"/>
    </source>
</evidence>
<dbReference type="SMART" id="SM00369">
    <property type="entry name" value="LRR_TYP"/>
    <property type="match status" value="5"/>
</dbReference>
<feature type="region of interest" description="Disordered" evidence="6">
    <location>
        <begin position="1129"/>
        <end position="1154"/>
    </location>
</feature>
<keyword evidence="1" id="KW-0433">Leucine-rich repeat</keyword>
<feature type="compositionally biased region" description="Polar residues" evidence="6">
    <location>
        <begin position="1023"/>
        <end position="1033"/>
    </location>
</feature>
<keyword evidence="9" id="KW-1185">Reference proteome</keyword>
<feature type="compositionally biased region" description="Basic and acidic residues" evidence="6">
    <location>
        <begin position="813"/>
        <end position="841"/>
    </location>
</feature>
<feature type="region of interest" description="Disordered" evidence="6">
    <location>
        <begin position="300"/>
        <end position="369"/>
    </location>
</feature>
<feature type="compositionally biased region" description="Basic and acidic residues" evidence="6">
    <location>
        <begin position="940"/>
        <end position="949"/>
    </location>
</feature>
<feature type="compositionally biased region" description="Polar residues" evidence="6">
    <location>
        <begin position="111"/>
        <end position="123"/>
    </location>
</feature>
<keyword evidence="2" id="KW-0479">Metal-binding</keyword>
<dbReference type="InterPro" id="IPR002182">
    <property type="entry name" value="NB-ARC"/>
</dbReference>
<feature type="compositionally biased region" description="Polar residues" evidence="6">
    <location>
        <begin position="1272"/>
        <end position="1283"/>
    </location>
</feature>
<evidence type="ECO:0000256" key="5">
    <source>
        <dbReference type="ARBA" id="ARBA00022833"/>
    </source>
</evidence>
<dbReference type="SUPFAM" id="SSF52047">
    <property type="entry name" value="RNI-like"/>
    <property type="match status" value="1"/>
</dbReference>
<evidence type="ECO:0000256" key="2">
    <source>
        <dbReference type="ARBA" id="ARBA00022723"/>
    </source>
</evidence>
<feature type="compositionally biased region" description="Low complexity" evidence="6">
    <location>
        <begin position="233"/>
        <end position="248"/>
    </location>
</feature>
<sequence>MNFVEIRDARKGLGLGFGGGGRSRMEESELEEGEACSFQNHEEDLDDASIDPDVDLSYIDAKLQDVLGHFQKDFEGGVCAENLGAKFGGYGSFLPSSQRSPGWGHPRTPSKAHSQNTSKSSPKLQPEGGQGDAVQFSNGNQSLRPGPGSAGYSRLPAVKAPSVNDAITQENGMTTAGAEVFTSNDALTQENGSLSIKPRSTSDRKTLKFRIKMGADNLPTRRNAAIYSGLGLDVSPSSSLDDSPSESEGISHERQDAPFESPSCILKIMTDLPMLLSPLTDDLIQLIERETCARESTPVPVYINKPESSGMLPQESNTLGGKGNKKSSGRKKIKSVDGYESSMDMKSDTKKNALSRKEQGINAVNTEERLSKTPKLPLLSSSYSLRDDSVKAVEVNKGTVREKTFSDHGQKGLVESTSTENGFVERIKGGSGDPAQRSLVEPTTSEVNGKTKGGLGRKFVGEKVSLNDSLACTEKDNPGRVRICDSVWGEPNTPKNSKGSHGTVTAGIQKQKLKSGTSLVPKVKKSFDGSSMSKNETEEARVQKGPGKARDTYRDFFGELDEEEDRMASPETSYGGKLKETEAVKRCTPEITRGIKERLGGAEKVDKSLISDEDPKRATNVQYTNVNGAAADIGKGDPVSLGPVVMEDNWVQCDRCHKWRLLPAGTNPDSLPEKWLCSMLDWLPDMNRCNVSEDDTTKALITLYQVPPHNGQSNVQNVPASVMVAGIIPTTQQNNDLFAMPGGKKKPMKKTLNSANKDGSSQFSSSMKKSLPSSVKSRSLNDVNKSPALSNPDVLVKKHKTKQRMLEQDPDGGDTKNVKAKIRKDPDQDSSRPYKKSKIDGNDEEWMPQNGPTRKGGYSSNSNVPTTSVGKDPLRPKDRSSSRDSKYNGNDKLLPSAEIAKDKGQGSMDEGSLNFGNYDSNGALKKRKLKEYQDAQLQESHVEFSDSRKEKKPRNSKSEGRESSSSKGSGRTDKKGSHTKNHKFRQNPGSAPSQRSVGGMESSKVDLGPLRASAAATTSSSSKVSGSHQTKASFQELKGSPVESVSSSPMRILNADKFTNRELTVKDGFHDAAAVGSATEQVKDRCHGEDSTGVYHANVTHPRKIGKGSLLKDNGGSYKSESIAVKVKSSIQLQDESPPSEAKQRKEGNAKLQENVESKLDKSENILVGKKDYTENDIRKIQNGLNKEHNFQEVRTNGICKQEALPATSQSQLTECDIERSSKRPLSERNDKGVIGKGKLSLPPSGDVAGDLPQVDDESKLQKKQIRKGEYQNGTQQVNSRHPTINGHKSRELDNPTPNRRDSNNALKEAKDLKHLADRLKNLESTLESTGIYLRAALKFLHGASLLESSNNDSNKNEMIQSIQIYSSTAKLCEFCAHEYEKLKDMAGAALAYKCMEVAYMRVVYSSSTNASRDRHELQTAMQMVPLGESPSSSASDVDNVNNSITADKVALCKITSSPQVAGTHVIAARNRPNMARLLNYVQDMNSAMEASRRSRSAFAAANSNLGEGKYAEGLSSIKKALDFSFQDIEGLLQLVRLAMEAIARNKERLMDIMFEEEKREFGFDVKAINWKDYITNVHIPALREGEWINMAARFVGEAFLNSALGTIYDMLISPLLIEEIIAALESIVNEKDGLGLKEIPVEDMSWRIPSTSLESLKEVLSGKKLLVVLDDMWSNNYDAWISFLKPFKSSNGGVKILVTTRLDSIADMVKTIPTFHLSLLGDDHCWSVTLLYIGFYTWDLSPEEYDPCRLLAQLKHLRVLSFQFLPLDDSISDLIHLRYLDLSCTPMVTLPESMSKLYNLQTLKFTGGYLEKLPSNMQDLVNLLHLDLSSTAIEVLPESLSKLHNLQTLKLRECENLKKLPSKMQDLINLHHLDIEGTKIEEMPKGMSKLKDLQILCYYIVGEREENGIGELGELVNLQGSFRIKKLENVVDSSEAWKARMVDKKYISDLYLKWSSGEDSDIVNSQIEKDVLCKLEPHNDLKYLKIKGYRCTVFPDWVGQSSYHNMTELELWKCRNCCVVPSLGQLPSLERLVIRELDKVKKIGGSFYKGCEELGCYLPRAPIIRELRIFCKQEARMWDLSLSMLEKLSINGEQQVEYVFDAMSHTQPTSLTLLSIANCSSAISFSGISLPPSLKELYIYDCKNVEFTMQHQQHQTPTFGHPFPTSPTLKLTGNRFAMTQHLKTGTISEGKSELSAKRFLVNMVAELVGGAFLSSFLNVLFDRLSDDKTIELKTAYMHDACSRHLSYDSSMNALFSKILEECESLKNARTLLIFDKWHDSSEKFDPCGLLAQLKHVRVLSFKFFPLDTLPDSIGELIHLRYLDLSGAPIVTLPKSMTNLYNLQTLKLSNCTRLEKLPINMQGLLPSRMQDLINLRHLHIEYTNLEEMPKGMSKLKDLQILCHYIVGKHEENGIEELGELVNLQRSLSIEKLENVVDSSEAWKARMVDKKYISHLCLEWSSGEDSDIVDSQIEKDVLAKLEPHKDLKRLSLWGYRGTMFPDWVGQSSYHNMTKLELLGCRNCWVLPSLGQLPSLIRLEISHCEKLKMIGGEFYQETPFRSLKHLSFFYMPCWEEWESFECDEDDAPFPQLEHLSIVNCPKLRGDLPTFLPSLKLLCIEECEELGCYLPRAPMLRHSQIYGAKEARIRELPLSMLQTLSIDGEQQVEYVFDAMIHTQPTSLAELRILNCSSAISFPGDSLPPSLQELSIKDCKNVEFPMQQQQYESLTSLEIDNSCDSLTSFPLSAFPNLRSFIIARRENLTSLGELSQSQSLRELRVEECPKLENIRLPASLSRLFIIKCGLLGEGIERKDPHIWPSISHTPHIFKLSPHEYFLGCLDHLPLALCLSILLFAGLALRIGTSNMSSAPPWLYLFRNLWRCSEFLELQDGPMDYDINEVVYNWKRGKQAPFRKLLSPFRWVIDISVLTLDYIQVLLLTNDNSIYISIESKSNKYLNYWSLKFEKKLLPLCHIFEYILVISVPFQIVRCNEMFNAFLDCFDFRLQIKYQHLQIKIILETRK</sequence>
<evidence type="ECO:0000313" key="8">
    <source>
        <dbReference type="EMBL" id="RYR71759.1"/>
    </source>
</evidence>
<feature type="compositionally biased region" description="Low complexity" evidence="6">
    <location>
        <begin position="757"/>
        <end position="777"/>
    </location>
</feature>
<dbReference type="InterPro" id="IPR003591">
    <property type="entry name" value="Leu-rich_rpt_typical-subtyp"/>
</dbReference>
<keyword evidence="4" id="KW-0863">Zinc-finger</keyword>
<dbReference type="Pfam" id="PF00931">
    <property type="entry name" value="NB-ARC"/>
    <property type="match status" value="1"/>
</dbReference>
<feature type="region of interest" description="Disordered" evidence="6">
    <location>
        <begin position="233"/>
        <end position="258"/>
    </location>
</feature>
<dbReference type="Gene3D" id="3.40.50.300">
    <property type="entry name" value="P-loop containing nucleotide triphosphate hydrolases"/>
    <property type="match status" value="1"/>
</dbReference>
<evidence type="ECO:0000313" key="9">
    <source>
        <dbReference type="Proteomes" id="UP000289738"/>
    </source>
</evidence>
<feature type="region of interest" description="Disordered" evidence="6">
    <location>
        <begin position="97"/>
        <end position="155"/>
    </location>
</feature>
<dbReference type="GO" id="GO:0006952">
    <property type="term" value="P:defense response"/>
    <property type="evidence" value="ECO:0007669"/>
    <property type="project" value="UniProtKB-KW"/>
</dbReference>
<feature type="region of interest" description="Disordered" evidence="6">
    <location>
        <begin position="424"/>
        <end position="456"/>
    </location>
</feature>